<feature type="chain" id="PRO_5002802386" description="DUF362 domain-containing protein" evidence="1">
    <location>
        <begin position="21"/>
        <end position="358"/>
    </location>
</feature>
<dbReference type="AlphaFoldDB" id="B4CW05"/>
<reference evidence="3 4" key="1">
    <citation type="journal article" date="2011" name="J. Bacteriol.">
        <title>Genome sequence of Chthoniobacter flavus Ellin428, an aerobic heterotrophic soil bacterium.</title>
        <authorList>
            <person name="Kant R."/>
            <person name="van Passel M.W."/>
            <person name="Palva A."/>
            <person name="Lucas S."/>
            <person name="Lapidus A."/>
            <person name="Glavina Del Rio T."/>
            <person name="Dalin E."/>
            <person name="Tice H."/>
            <person name="Bruce D."/>
            <person name="Goodwin L."/>
            <person name="Pitluck S."/>
            <person name="Larimer F.W."/>
            <person name="Land M.L."/>
            <person name="Hauser L."/>
            <person name="Sangwan P."/>
            <person name="de Vos W.M."/>
            <person name="Janssen P.H."/>
            <person name="Smidt H."/>
        </authorList>
    </citation>
    <scope>NUCLEOTIDE SEQUENCE [LARGE SCALE GENOMIC DNA]</scope>
    <source>
        <strain evidence="3 4">Ellin428</strain>
    </source>
</reference>
<accession>B4CW05</accession>
<keyword evidence="1" id="KW-0732">Signal</keyword>
<evidence type="ECO:0000259" key="2">
    <source>
        <dbReference type="Pfam" id="PF04015"/>
    </source>
</evidence>
<proteinExistence type="predicted"/>
<evidence type="ECO:0000256" key="1">
    <source>
        <dbReference type="SAM" id="SignalP"/>
    </source>
</evidence>
<feature type="domain" description="DUF362" evidence="2">
    <location>
        <begin position="209"/>
        <end position="311"/>
    </location>
</feature>
<dbReference type="Proteomes" id="UP000005824">
    <property type="component" value="Unassembled WGS sequence"/>
</dbReference>
<evidence type="ECO:0000313" key="3">
    <source>
        <dbReference type="EMBL" id="EDY21597.1"/>
    </source>
</evidence>
<dbReference type="EMBL" id="ABVL01000002">
    <property type="protein sequence ID" value="EDY21597.1"/>
    <property type="molecule type" value="Genomic_DNA"/>
</dbReference>
<name>B4CW05_9BACT</name>
<protein>
    <recommendedName>
        <fullName evidence="2">DUF362 domain-containing protein</fullName>
    </recommendedName>
</protein>
<dbReference type="STRING" id="497964.CfE428DRAFT_0842"/>
<feature type="signal peptide" evidence="1">
    <location>
        <begin position="1"/>
        <end position="20"/>
    </location>
</feature>
<dbReference type="InParanoid" id="B4CW05"/>
<dbReference type="RefSeq" id="WP_006978169.1">
    <property type="nucleotide sequence ID" value="NZ_ABVL01000002.1"/>
</dbReference>
<gene>
    <name evidence="3" type="ORF">CfE428DRAFT_0842</name>
</gene>
<dbReference type="Pfam" id="PF04015">
    <property type="entry name" value="DUF362"/>
    <property type="match status" value="1"/>
</dbReference>
<evidence type="ECO:0000313" key="4">
    <source>
        <dbReference type="Proteomes" id="UP000005824"/>
    </source>
</evidence>
<organism evidence="3 4">
    <name type="scientific">Chthoniobacter flavus Ellin428</name>
    <dbReference type="NCBI Taxonomy" id="497964"/>
    <lineage>
        <taxon>Bacteria</taxon>
        <taxon>Pseudomonadati</taxon>
        <taxon>Verrucomicrobiota</taxon>
        <taxon>Spartobacteria</taxon>
        <taxon>Chthoniobacterales</taxon>
        <taxon>Chthoniobacteraceae</taxon>
        <taxon>Chthoniobacter</taxon>
    </lineage>
</organism>
<dbReference type="InterPro" id="IPR007160">
    <property type="entry name" value="DUF362"/>
</dbReference>
<comment type="caution">
    <text evidence="3">The sequence shown here is derived from an EMBL/GenBank/DDBJ whole genome shotgun (WGS) entry which is preliminary data.</text>
</comment>
<dbReference type="eggNOG" id="COG2006">
    <property type="taxonomic scope" value="Bacteria"/>
</dbReference>
<sequence length="358" mass="38660" precursor="true">MSLPFQLAALAVLCSLPLFAADPASPPAAPPPLPPTSTIYVSQDATSLTQLEENTAVSRRMVDRVVRAATGQNDTARAWRSLVAPTDHVGIKISAVGGRYFASHHGIVEAILEGLEQAGIPRNRVIVWDREAEELQSAGYTPAKGGYQLLSIPPARGFDRSAQFSAPILGKLIWGDLLFAEKQGKLGKNPEPADQLSSSSYLATVLSKQVNKVINVPVLSDEAGCGVAGAIYNMTVPNLDNWRRFVQTDSDAASSLLDVYADERVGGKVVLTIMDGLLAQYASGPHFNPNYAFPNHTIYASKDALALDANAFRLIETWRKQSKLPSIASRAEWLQMGEQMGLGHFAENKIILQNVDPQ</sequence>
<keyword evidence="4" id="KW-1185">Reference proteome</keyword>